<evidence type="ECO:0000256" key="1">
    <source>
        <dbReference type="ARBA" id="ARBA00009437"/>
    </source>
</evidence>
<dbReference type="InterPro" id="IPR005119">
    <property type="entry name" value="LysR_subst-bd"/>
</dbReference>
<evidence type="ECO:0000256" key="3">
    <source>
        <dbReference type="ARBA" id="ARBA00023125"/>
    </source>
</evidence>
<dbReference type="AlphaFoldDB" id="A0A848F9K9"/>
<evidence type="ECO:0000313" key="7">
    <source>
        <dbReference type="Proteomes" id="UP000574067"/>
    </source>
</evidence>
<keyword evidence="2" id="KW-0805">Transcription regulation</keyword>
<gene>
    <name evidence="6" type="ORF">HHL10_08015</name>
</gene>
<dbReference type="Gene3D" id="3.40.190.10">
    <property type="entry name" value="Periplasmic binding protein-like II"/>
    <property type="match status" value="1"/>
</dbReference>
<dbReference type="InterPro" id="IPR036388">
    <property type="entry name" value="WH-like_DNA-bd_sf"/>
</dbReference>
<keyword evidence="4" id="KW-0804">Transcription</keyword>
<dbReference type="InterPro" id="IPR036390">
    <property type="entry name" value="WH_DNA-bd_sf"/>
</dbReference>
<keyword evidence="7" id="KW-1185">Reference proteome</keyword>
<feature type="domain" description="HTH lysR-type" evidence="5">
    <location>
        <begin position="1"/>
        <end position="58"/>
    </location>
</feature>
<evidence type="ECO:0000313" key="6">
    <source>
        <dbReference type="EMBL" id="NML14920.1"/>
    </source>
</evidence>
<sequence length="295" mass="31631">MYLKHLQYLQLVIQHGSQAAAARAAGVSQSAIAQAMQALERQLGCVLFESAGRRKLPTAAALQAARRAAELQHGAAPLPGAWDASLLAPGVPRLRVGMAPAAALLYAPAIERHWRMLEPDGLLRIVGGTAQEQFAALERGELELAIVPRPRGWRATGLRSQLLHTSAPFVVARRGHALAQAESLEQIARAGWAVAGRVGTAGNTIEEAHRVRGWPLPRVLAQCADYGALLNLVAHSELLCTLPHPALLSDPVQAELVRLPLREGLPRYEVSAFWTPALPGRFGALLKELRGLAKA</sequence>
<reference evidence="6 7" key="1">
    <citation type="submission" date="2020-04" db="EMBL/GenBank/DDBJ databases">
        <title>Azohydromonas sp. isolated from soil.</title>
        <authorList>
            <person name="Dahal R.H."/>
        </authorList>
    </citation>
    <scope>NUCLEOTIDE SEQUENCE [LARGE SCALE GENOMIC DNA]</scope>
    <source>
        <strain evidence="6 7">G-1-1-14</strain>
    </source>
</reference>
<name>A0A848F9K9_9BURK</name>
<comment type="caution">
    <text evidence="6">The sequence shown here is derived from an EMBL/GenBank/DDBJ whole genome shotgun (WGS) entry which is preliminary data.</text>
</comment>
<dbReference type="EMBL" id="JABBFW010000004">
    <property type="protein sequence ID" value="NML14920.1"/>
    <property type="molecule type" value="Genomic_DNA"/>
</dbReference>
<dbReference type="InterPro" id="IPR000847">
    <property type="entry name" value="LysR_HTH_N"/>
</dbReference>
<dbReference type="Pfam" id="PF00126">
    <property type="entry name" value="HTH_1"/>
    <property type="match status" value="1"/>
</dbReference>
<dbReference type="RefSeq" id="WP_169159828.1">
    <property type="nucleotide sequence ID" value="NZ_JABBFW010000004.1"/>
</dbReference>
<dbReference type="GO" id="GO:0003700">
    <property type="term" value="F:DNA-binding transcription factor activity"/>
    <property type="evidence" value="ECO:0007669"/>
    <property type="project" value="InterPro"/>
</dbReference>
<dbReference type="Pfam" id="PF03466">
    <property type="entry name" value="LysR_substrate"/>
    <property type="match status" value="1"/>
</dbReference>
<protein>
    <submittedName>
        <fullName evidence="6">LysR family transcriptional regulator</fullName>
    </submittedName>
</protein>
<dbReference type="PANTHER" id="PTHR30126">
    <property type="entry name" value="HTH-TYPE TRANSCRIPTIONAL REGULATOR"/>
    <property type="match status" value="1"/>
</dbReference>
<evidence type="ECO:0000256" key="2">
    <source>
        <dbReference type="ARBA" id="ARBA00023015"/>
    </source>
</evidence>
<accession>A0A848F9K9</accession>
<dbReference type="PROSITE" id="PS50931">
    <property type="entry name" value="HTH_LYSR"/>
    <property type="match status" value="1"/>
</dbReference>
<keyword evidence="3" id="KW-0238">DNA-binding</keyword>
<dbReference type="Gene3D" id="1.10.10.10">
    <property type="entry name" value="Winged helix-like DNA-binding domain superfamily/Winged helix DNA-binding domain"/>
    <property type="match status" value="1"/>
</dbReference>
<organism evidence="6 7">
    <name type="scientific">Azohydromonas caseinilytica</name>
    <dbReference type="NCBI Taxonomy" id="2728836"/>
    <lineage>
        <taxon>Bacteria</taxon>
        <taxon>Pseudomonadati</taxon>
        <taxon>Pseudomonadota</taxon>
        <taxon>Betaproteobacteria</taxon>
        <taxon>Burkholderiales</taxon>
        <taxon>Sphaerotilaceae</taxon>
        <taxon>Azohydromonas</taxon>
    </lineage>
</organism>
<dbReference type="PANTHER" id="PTHR30126:SF98">
    <property type="entry name" value="HTH-TYPE TRANSCRIPTIONAL ACTIVATOR BAUR"/>
    <property type="match status" value="1"/>
</dbReference>
<evidence type="ECO:0000259" key="5">
    <source>
        <dbReference type="PROSITE" id="PS50931"/>
    </source>
</evidence>
<dbReference type="Proteomes" id="UP000574067">
    <property type="component" value="Unassembled WGS sequence"/>
</dbReference>
<proteinExistence type="inferred from homology"/>
<dbReference type="SUPFAM" id="SSF53850">
    <property type="entry name" value="Periplasmic binding protein-like II"/>
    <property type="match status" value="1"/>
</dbReference>
<dbReference type="GO" id="GO:0000976">
    <property type="term" value="F:transcription cis-regulatory region binding"/>
    <property type="evidence" value="ECO:0007669"/>
    <property type="project" value="TreeGrafter"/>
</dbReference>
<evidence type="ECO:0000256" key="4">
    <source>
        <dbReference type="ARBA" id="ARBA00023163"/>
    </source>
</evidence>
<dbReference type="SUPFAM" id="SSF46785">
    <property type="entry name" value="Winged helix' DNA-binding domain"/>
    <property type="match status" value="1"/>
</dbReference>
<comment type="similarity">
    <text evidence="1">Belongs to the LysR transcriptional regulatory family.</text>
</comment>